<dbReference type="GO" id="GO:1990281">
    <property type="term" value="C:efflux pump complex"/>
    <property type="evidence" value="ECO:0007669"/>
    <property type="project" value="TreeGrafter"/>
</dbReference>
<dbReference type="PANTHER" id="PTHR30469">
    <property type="entry name" value="MULTIDRUG RESISTANCE PROTEIN MDTA"/>
    <property type="match status" value="1"/>
</dbReference>
<proteinExistence type="inferred from homology"/>
<keyword evidence="4" id="KW-0732">Signal</keyword>
<dbReference type="PATRIC" id="fig|1246301.3.peg.6025"/>
<dbReference type="RefSeq" id="WP_021003888.1">
    <property type="nucleotide sequence ID" value="NC_022234.1"/>
</dbReference>
<protein>
    <submittedName>
        <fullName evidence="8">Efflux transporter, RND family</fullName>
    </submittedName>
</protein>
<feature type="domain" description="Multidrug resistance protein MdtA-like C-terminal permuted SH3" evidence="7">
    <location>
        <begin position="288"/>
        <end position="341"/>
    </location>
</feature>
<dbReference type="EMBL" id="CP003912">
    <property type="protein sequence ID" value="AGU53059.1"/>
    <property type="molecule type" value="Genomic_DNA"/>
</dbReference>
<feature type="domain" description="CusB-like beta-barrel" evidence="6">
    <location>
        <begin position="200"/>
        <end position="273"/>
    </location>
</feature>
<dbReference type="InterPro" id="IPR006143">
    <property type="entry name" value="RND_pump_MFP"/>
</dbReference>
<dbReference type="HOGENOM" id="CLU_018816_1_4_4"/>
<dbReference type="Pfam" id="PF25954">
    <property type="entry name" value="Beta-barrel_RND_2"/>
    <property type="match status" value="1"/>
</dbReference>
<reference evidence="8 9" key="1">
    <citation type="submission" date="2012-10" db="EMBL/GenBank/DDBJ databases">
        <title>Genome sequence of Variovorax paradoxus B4.</title>
        <authorList>
            <person name="Schuldes J."/>
            <person name="Brandt U."/>
            <person name="Hiessl S."/>
            <person name="Wuebbeler J.H."/>
            <person name="Thuermer A."/>
            <person name="Steinbuechel A."/>
            <person name="Daniel R."/>
        </authorList>
    </citation>
    <scope>NUCLEOTIDE SEQUENCE [LARGE SCALE GENOMIC DNA]</scope>
    <source>
        <strain evidence="8 9">B4</strain>
    </source>
</reference>
<evidence type="ECO:0000256" key="2">
    <source>
        <dbReference type="ARBA" id="ARBA00009477"/>
    </source>
</evidence>
<dbReference type="Pfam" id="PF25967">
    <property type="entry name" value="RND-MFP_C"/>
    <property type="match status" value="1"/>
</dbReference>
<comment type="similarity">
    <text evidence="2">Belongs to the membrane fusion protein (MFP) (TC 8.A.1) family.</text>
</comment>
<dbReference type="AlphaFoldDB" id="T1XL89"/>
<dbReference type="InterPro" id="IPR058627">
    <property type="entry name" value="MdtA-like_C"/>
</dbReference>
<evidence type="ECO:0000313" key="9">
    <source>
        <dbReference type="Proteomes" id="UP000016223"/>
    </source>
</evidence>
<dbReference type="InterPro" id="IPR058625">
    <property type="entry name" value="MdtA-like_BSH"/>
</dbReference>
<evidence type="ECO:0000313" key="8">
    <source>
        <dbReference type="EMBL" id="AGU53059.1"/>
    </source>
</evidence>
<dbReference type="OrthoDB" id="9806939at2"/>
<keyword evidence="3" id="KW-0813">Transport</keyword>
<comment type="subcellular location">
    <subcellularLocation>
        <location evidence="1">Cell envelope</location>
    </subcellularLocation>
</comment>
<evidence type="ECO:0000259" key="5">
    <source>
        <dbReference type="Pfam" id="PF25917"/>
    </source>
</evidence>
<dbReference type="Proteomes" id="UP000016223">
    <property type="component" value="Chromosome 2"/>
</dbReference>
<dbReference type="Gene3D" id="2.40.50.100">
    <property type="match status" value="1"/>
</dbReference>
<dbReference type="SUPFAM" id="SSF111369">
    <property type="entry name" value="HlyD-like secretion proteins"/>
    <property type="match status" value="1"/>
</dbReference>
<feature type="signal peptide" evidence="4">
    <location>
        <begin position="1"/>
        <end position="24"/>
    </location>
</feature>
<evidence type="ECO:0000256" key="1">
    <source>
        <dbReference type="ARBA" id="ARBA00004196"/>
    </source>
</evidence>
<name>T1XL89_VARPD</name>
<evidence type="ECO:0000259" key="6">
    <source>
        <dbReference type="Pfam" id="PF25954"/>
    </source>
</evidence>
<evidence type="ECO:0000256" key="4">
    <source>
        <dbReference type="SAM" id="SignalP"/>
    </source>
</evidence>
<sequence length="353" mass="36782">MSKIRPLTLAALVASLALAAPARAAPETLNAVTAQPAAAAASGFDGVVEAVRQTVIAAQVSGAVVRLDAKAGDAVKAGQVLLQIDARAADQTAAASDAQVQAARASLEVATREYERQQQLFKKNYISRAALERAESEFKATRAQVAAQGAQAGAARTQSGLHVIRAPYAGMVADVPVSLGDMAMPGRPLVTVYDPSALRITAAIPQTVAAQMAAGQLPRAELPGLAAQRQWVTPARMQLLPTVDAATHTVQLRADLPAGLDGVVPGMFARLWLPSASEGSSVRPSLSVPLSAIVRRAELTGLYVLDPQGRPLLRQVRPGRVDGDKVEILSGLMPGERVATDPQAAARFRQTTP</sequence>
<dbReference type="Pfam" id="PF25917">
    <property type="entry name" value="BSH_RND"/>
    <property type="match status" value="1"/>
</dbReference>
<dbReference type="Gene3D" id="2.40.420.20">
    <property type="match status" value="1"/>
</dbReference>
<evidence type="ECO:0000259" key="7">
    <source>
        <dbReference type="Pfam" id="PF25967"/>
    </source>
</evidence>
<dbReference type="KEGG" id="vpd:VAPA_2c04990"/>
<dbReference type="InterPro" id="IPR058792">
    <property type="entry name" value="Beta-barrel_RND_2"/>
</dbReference>
<feature type="chain" id="PRO_5004596521" evidence="4">
    <location>
        <begin position="25"/>
        <end position="353"/>
    </location>
</feature>
<evidence type="ECO:0000256" key="3">
    <source>
        <dbReference type="ARBA" id="ARBA00022448"/>
    </source>
</evidence>
<dbReference type="NCBIfam" id="TIGR01730">
    <property type="entry name" value="RND_mfp"/>
    <property type="match status" value="1"/>
</dbReference>
<feature type="domain" description="Multidrug resistance protein MdtA-like barrel-sandwich hybrid" evidence="5">
    <location>
        <begin position="54"/>
        <end position="189"/>
    </location>
</feature>
<dbReference type="PANTHER" id="PTHR30469:SF18">
    <property type="entry name" value="RESISTANCE-NODULATION-CELL DIVISION (RND) EFFLUX MEMBRANE FUSION PROTEIN-RELATED"/>
    <property type="match status" value="1"/>
</dbReference>
<accession>T1XL89</accession>
<dbReference type="GO" id="GO:0015562">
    <property type="term" value="F:efflux transmembrane transporter activity"/>
    <property type="evidence" value="ECO:0007669"/>
    <property type="project" value="TreeGrafter"/>
</dbReference>
<dbReference type="Gene3D" id="2.40.30.170">
    <property type="match status" value="1"/>
</dbReference>
<organism evidence="8 9">
    <name type="scientific">Variovorax paradoxus B4</name>
    <dbReference type="NCBI Taxonomy" id="1246301"/>
    <lineage>
        <taxon>Bacteria</taxon>
        <taxon>Pseudomonadati</taxon>
        <taxon>Pseudomonadota</taxon>
        <taxon>Betaproteobacteria</taxon>
        <taxon>Burkholderiales</taxon>
        <taxon>Comamonadaceae</taxon>
        <taxon>Variovorax</taxon>
    </lineage>
</organism>
<gene>
    <name evidence="8" type="ORF">VAPA_2c04990</name>
</gene>
<dbReference type="Gene3D" id="1.10.287.470">
    <property type="entry name" value="Helix hairpin bin"/>
    <property type="match status" value="1"/>
</dbReference>